<dbReference type="PROSITE" id="PS50930">
    <property type="entry name" value="HTH_LYTTR"/>
    <property type="match status" value="1"/>
</dbReference>
<protein>
    <recommendedName>
        <fullName evidence="1">Stage 0 sporulation protein A homolog</fullName>
    </recommendedName>
</protein>
<evidence type="ECO:0000313" key="7">
    <source>
        <dbReference type="Proteomes" id="UP000824165"/>
    </source>
</evidence>
<evidence type="ECO:0000259" key="4">
    <source>
        <dbReference type="PROSITE" id="PS50110"/>
    </source>
</evidence>
<comment type="caution">
    <text evidence="6">The sequence shown here is derived from an EMBL/GenBank/DDBJ whole genome shotgun (WGS) entry which is preliminary data.</text>
</comment>
<gene>
    <name evidence="6" type="ORF">IAA60_00800</name>
</gene>
<dbReference type="Gene3D" id="2.40.50.1020">
    <property type="entry name" value="LytTr DNA-binding domain"/>
    <property type="match status" value="1"/>
</dbReference>
<reference evidence="6" key="2">
    <citation type="journal article" date="2021" name="PeerJ">
        <title>Extensive microbial diversity within the chicken gut microbiome revealed by metagenomics and culture.</title>
        <authorList>
            <person name="Gilroy R."/>
            <person name="Ravi A."/>
            <person name="Getino M."/>
            <person name="Pursley I."/>
            <person name="Horton D.L."/>
            <person name="Alikhan N.F."/>
            <person name="Baker D."/>
            <person name="Gharbi K."/>
            <person name="Hall N."/>
            <person name="Watson M."/>
            <person name="Adriaenssens E.M."/>
            <person name="Foster-Nyarko E."/>
            <person name="Jarju S."/>
            <person name="Secka A."/>
            <person name="Antonio M."/>
            <person name="Oren A."/>
            <person name="Chaudhuri R.R."/>
            <person name="La Ragione R."/>
            <person name="Hildebrand F."/>
            <person name="Pallen M.J."/>
        </authorList>
    </citation>
    <scope>NUCLEOTIDE SEQUENCE</scope>
    <source>
        <strain evidence="6">CHK181-108</strain>
    </source>
</reference>
<dbReference type="EMBL" id="DVLU01000006">
    <property type="protein sequence ID" value="HIT84421.1"/>
    <property type="molecule type" value="Genomic_DNA"/>
</dbReference>
<comment type="function">
    <text evidence="2">May play the central regulatory role in sporulation. It may be an element of the effector pathway responsible for the activation of sporulation genes in response to nutritional stress. Spo0A may act in concert with spo0H (a sigma factor) to control the expression of some genes that are critical to the sporulation process.</text>
</comment>
<dbReference type="InterPro" id="IPR011006">
    <property type="entry name" value="CheY-like_superfamily"/>
</dbReference>
<dbReference type="PANTHER" id="PTHR37299">
    <property type="entry name" value="TRANSCRIPTIONAL REGULATOR-RELATED"/>
    <property type="match status" value="1"/>
</dbReference>
<evidence type="ECO:0000256" key="2">
    <source>
        <dbReference type="ARBA" id="ARBA00024867"/>
    </source>
</evidence>
<dbReference type="SMART" id="SM00850">
    <property type="entry name" value="LytTR"/>
    <property type="match status" value="1"/>
</dbReference>
<dbReference type="PANTHER" id="PTHR37299:SF1">
    <property type="entry name" value="STAGE 0 SPORULATION PROTEIN A HOMOLOG"/>
    <property type="match status" value="1"/>
</dbReference>
<keyword evidence="3" id="KW-0597">Phosphoprotein</keyword>
<reference evidence="6" key="1">
    <citation type="submission" date="2020-10" db="EMBL/GenBank/DDBJ databases">
        <authorList>
            <person name="Gilroy R."/>
        </authorList>
    </citation>
    <scope>NUCLEOTIDE SEQUENCE</scope>
    <source>
        <strain evidence="6">CHK181-108</strain>
    </source>
</reference>
<dbReference type="InterPro" id="IPR007492">
    <property type="entry name" value="LytTR_DNA-bd_dom"/>
</dbReference>
<accession>A0A9D1KPW9</accession>
<dbReference type="GO" id="GO:0003677">
    <property type="term" value="F:DNA binding"/>
    <property type="evidence" value="ECO:0007669"/>
    <property type="project" value="InterPro"/>
</dbReference>
<dbReference type="InterPro" id="IPR001789">
    <property type="entry name" value="Sig_transdc_resp-reg_receiver"/>
</dbReference>
<name>A0A9D1KPW9_9FIRM</name>
<feature type="modified residue" description="4-aspartylphosphate" evidence="3">
    <location>
        <position position="53"/>
    </location>
</feature>
<evidence type="ECO:0000259" key="5">
    <source>
        <dbReference type="PROSITE" id="PS50930"/>
    </source>
</evidence>
<dbReference type="Proteomes" id="UP000824165">
    <property type="component" value="Unassembled WGS sequence"/>
</dbReference>
<proteinExistence type="predicted"/>
<evidence type="ECO:0000313" key="6">
    <source>
        <dbReference type="EMBL" id="HIT84421.1"/>
    </source>
</evidence>
<organism evidence="6 7">
    <name type="scientific">Candidatus Ornithomonoglobus intestinigallinarum</name>
    <dbReference type="NCBI Taxonomy" id="2840894"/>
    <lineage>
        <taxon>Bacteria</taxon>
        <taxon>Bacillati</taxon>
        <taxon>Bacillota</taxon>
        <taxon>Clostridia</taxon>
        <taxon>Candidatus Ornithomonoglobus</taxon>
    </lineage>
</organism>
<feature type="domain" description="Response regulatory" evidence="4">
    <location>
        <begin position="2"/>
        <end position="120"/>
    </location>
</feature>
<dbReference type="GO" id="GO:0000156">
    <property type="term" value="F:phosphorelay response regulator activity"/>
    <property type="evidence" value="ECO:0007669"/>
    <property type="project" value="InterPro"/>
</dbReference>
<feature type="domain" description="HTH LytTR-type" evidence="5">
    <location>
        <begin position="130"/>
        <end position="230"/>
    </location>
</feature>
<dbReference type="SUPFAM" id="SSF52172">
    <property type="entry name" value="CheY-like"/>
    <property type="match status" value="1"/>
</dbReference>
<evidence type="ECO:0000256" key="1">
    <source>
        <dbReference type="ARBA" id="ARBA00018672"/>
    </source>
</evidence>
<dbReference type="AlphaFoldDB" id="A0A9D1KPW9"/>
<dbReference type="InterPro" id="IPR046947">
    <property type="entry name" value="LytR-like"/>
</dbReference>
<dbReference type="PROSITE" id="PS50110">
    <property type="entry name" value="RESPONSE_REGULATORY"/>
    <property type="match status" value="1"/>
</dbReference>
<evidence type="ECO:0000256" key="3">
    <source>
        <dbReference type="PROSITE-ProRule" id="PRU00169"/>
    </source>
</evidence>
<dbReference type="Gene3D" id="3.40.50.2300">
    <property type="match status" value="1"/>
</dbReference>
<dbReference type="Pfam" id="PF04397">
    <property type="entry name" value="LytTR"/>
    <property type="match status" value="1"/>
</dbReference>
<sequence>MRFIIVDDDKFFREEVASLIRSVPGCGGAEAELHGFDDFAAVNIADDDVFFLDIADGSDENAGIQLACRIRRLSEKAHIVFVTSYTDKLRDALAGMIRPSEFLIKPLRGVEREKLFAFLRLLSASQIKKIHLKSGTKHFDVVMSDILYLHRDGRKTSVYTKNSFFQVSQSLSGIVEMLDDNFLIIDKGTAVNIKHAKAYDPAHRLIYLENGSSIYCSRDKARAYRNILNGLGVV</sequence>